<dbReference type="Proteomes" id="UP000198728">
    <property type="component" value="Unassembled WGS sequence"/>
</dbReference>
<dbReference type="Pfam" id="PF20078">
    <property type="entry name" value="DUF6473"/>
    <property type="match status" value="1"/>
</dbReference>
<evidence type="ECO:0000313" key="2">
    <source>
        <dbReference type="EMBL" id="SFD07256.1"/>
    </source>
</evidence>
<proteinExistence type="predicted"/>
<dbReference type="STRING" id="441112.SAMN04488094_114112"/>
<dbReference type="InterPro" id="IPR045524">
    <property type="entry name" value="DUF6473"/>
</dbReference>
<sequence>MAFENPGDGALNYDPCRYGASKLLFRGPRRRLEGRFAVFFGSSETYGKYIERPFPELVGDRMGMRTVNMGCVNAGIDAYQHDAFLQDVAGKAQVAVIQVMGAANLSNRFYSVHPRRNDRFIKPSALMRTLYRDLDFSEITFTQHLLRSLEEHCPRSYALVVDELKAAWVARMRSWLGSLDCHTVLLWLADHAPGEGDGSSDPRFIDRKMLAEITPLVDRLVEVVYPVPAEAEPSDGLVFSELEAPAAVSTPGVSVHEAVAEALVPALQRIIA</sequence>
<evidence type="ECO:0000313" key="3">
    <source>
        <dbReference type="Proteomes" id="UP000198728"/>
    </source>
</evidence>
<dbReference type="EMBL" id="FOLG01000014">
    <property type="protein sequence ID" value="SFD07256.1"/>
    <property type="molecule type" value="Genomic_DNA"/>
</dbReference>
<name>A0A1I1PC22_9RHOB</name>
<keyword evidence="3" id="KW-1185">Reference proteome</keyword>
<organism evidence="2 3">
    <name type="scientific">Tropicimonas isoalkanivorans</name>
    <dbReference type="NCBI Taxonomy" id="441112"/>
    <lineage>
        <taxon>Bacteria</taxon>
        <taxon>Pseudomonadati</taxon>
        <taxon>Pseudomonadota</taxon>
        <taxon>Alphaproteobacteria</taxon>
        <taxon>Rhodobacterales</taxon>
        <taxon>Roseobacteraceae</taxon>
        <taxon>Tropicimonas</taxon>
    </lineage>
</organism>
<evidence type="ECO:0000259" key="1">
    <source>
        <dbReference type="Pfam" id="PF20078"/>
    </source>
</evidence>
<reference evidence="2 3" key="1">
    <citation type="submission" date="2016-10" db="EMBL/GenBank/DDBJ databases">
        <authorList>
            <person name="de Groot N.N."/>
        </authorList>
    </citation>
    <scope>NUCLEOTIDE SEQUENCE [LARGE SCALE GENOMIC DNA]</scope>
    <source>
        <strain evidence="2 3">DSM 19548</strain>
    </source>
</reference>
<dbReference type="RefSeq" id="WP_245758916.1">
    <property type="nucleotide sequence ID" value="NZ_FOLG01000014.1"/>
</dbReference>
<gene>
    <name evidence="2" type="ORF">SAMN04488094_114112</name>
</gene>
<accession>A0A1I1PC22</accession>
<feature type="domain" description="DUF6473" evidence="1">
    <location>
        <begin position="1"/>
        <end position="270"/>
    </location>
</feature>
<protein>
    <recommendedName>
        <fullName evidence="1">DUF6473 domain-containing protein</fullName>
    </recommendedName>
</protein>
<dbReference type="AlphaFoldDB" id="A0A1I1PC22"/>